<evidence type="ECO:0000313" key="8">
    <source>
        <dbReference type="Proteomes" id="UP000742786"/>
    </source>
</evidence>
<dbReference type="NCBIfam" id="TIGR01838">
    <property type="entry name" value="PHA_synth_I"/>
    <property type="match status" value="1"/>
</dbReference>
<evidence type="ECO:0000313" key="7">
    <source>
        <dbReference type="EMBL" id="CAG4884330.1"/>
    </source>
</evidence>
<dbReference type="EC" id="2.3.1.-" evidence="7"/>
<evidence type="ECO:0000256" key="1">
    <source>
        <dbReference type="ARBA" id="ARBA00004496"/>
    </source>
</evidence>
<evidence type="ECO:0000259" key="6">
    <source>
        <dbReference type="Pfam" id="PF07167"/>
    </source>
</evidence>
<dbReference type="EMBL" id="CAJQUM010000001">
    <property type="protein sequence ID" value="CAG4884330.1"/>
    <property type="molecule type" value="Genomic_DNA"/>
</dbReference>
<feature type="domain" description="Poly-beta-hydroxybutyrate polymerase N-terminal" evidence="6">
    <location>
        <begin position="108"/>
        <end position="280"/>
    </location>
</feature>
<accession>A0A916J5J7</accession>
<evidence type="ECO:0000259" key="5">
    <source>
        <dbReference type="Pfam" id="PF00561"/>
    </source>
</evidence>
<dbReference type="RefSeq" id="WP_220636190.1">
    <property type="nucleotide sequence ID" value="NZ_CAJQUM010000001.1"/>
</dbReference>
<dbReference type="Pfam" id="PF07167">
    <property type="entry name" value="PhaC_N"/>
    <property type="match status" value="1"/>
</dbReference>
<keyword evidence="3 7" id="KW-0808">Transferase</keyword>
<organism evidence="7 8">
    <name type="scientific">Georgfuchsia toluolica</name>
    <dbReference type="NCBI Taxonomy" id="424218"/>
    <lineage>
        <taxon>Bacteria</taxon>
        <taxon>Pseudomonadati</taxon>
        <taxon>Pseudomonadota</taxon>
        <taxon>Betaproteobacteria</taxon>
        <taxon>Nitrosomonadales</taxon>
        <taxon>Sterolibacteriaceae</taxon>
        <taxon>Georgfuchsia</taxon>
    </lineage>
</organism>
<dbReference type="Proteomes" id="UP000742786">
    <property type="component" value="Unassembled WGS sequence"/>
</dbReference>
<protein>
    <submittedName>
        <fullName evidence="7">Poly(3-hydroxyalkanoate) polymerase subunit PhaC</fullName>
        <ecNumber evidence="7">2.3.1.-</ecNumber>
    </submittedName>
</protein>
<dbReference type="InterPro" id="IPR051321">
    <property type="entry name" value="PHA/PHB_synthase"/>
</dbReference>
<dbReference type="InterPro" id="IPR010963">
    <property type="entry name" value="PHA_synth_I"/>
</dbReference>
<dbReference type="GO" id="GO:0016746">
    <property type="term" value="F:acyltransferase activity"/>
    <property type="evidence" value="ECO:0007669"/>
    <property type="project" value="UniProtKB-KW"/>
</dbReference>
<proteinExistence type="predicted"/>
<evidence type="ECO:0000256" key="2">
    <source>
        <dbReference type="ARBA" id="ARBA00022490"/>
    </source>
</evidence>
<name>A0A916J5J7_9PROT</name>
<dbReference type="Pfam" id="PF00561">
    <property type="entry name" value="Abhydrolase_1"/>
    <property type="match status" value="1"/>
</dbReference>
<dbReference type="SUPFAM" id="SSF53474">
    <property type="entry name" value="alpha/beta-Hydrolases"/>
    <property type="match status" value="1"/>
</dbReference>
<gene>
    <name evidence="7" type="primary">phaC</name>
    <name evidence="7" type="ORF">GTOL_12213</name>
</gene>
<comment type="caution">
    <text evidence="7">The sequence shown here is derived from an EMBL/GenBank/DDBJ whole genome shotgun (WGS) entry which is preliminary data.</text>
</comment>
<evidence type="ECO:0000256" key="4">
    <source>
        <dbReference type="ARBA" id="ARBA00023315"/>
    </source>
</evidence>
<sequence length="611" mass="68868">MSKHDHKEQHQLPDPKEVALTYAEVAKRASKLINEHLQRQLEKGATPPADELGIAQAFMDMMAKMLANPYKLAQVQMGLVWDYFSLWQHSMLRFSGMNTTPVAKPARDDRRFKDQEWEDHFLFDFIKQSYLITARHMQGAVSDVEGLDEVARKKVTFFTRQFVDALSPTNFALTNPEVLRETVKSHGQNLLKGFNNLLRDIEAGDGQLRVKMTDDKAFVLGENVASTPGKVVFQNELIQLLQFNPTTAQQYKKPLLILPPWINKYYILDLRQNNSFIKWATDQGHTVFCISWVNPDAKLAAKSFDFYLTHGALAALDAIEKQTGEKEVNAIGYCLGGTLLGATTAYLAAKKQKRIASLTFFVALLDFSIPGELGTFIDEQQVAALEKKMEVRGYMEGSDMAGTFNSLRANDLIWSFVVNNYLMGKEPFPFDLLFWNSDSTRLPYKMHSFYLRNMYLKNLLRVPGGIELDGVPIDISLNKAPSYFISTLEDHIAPWKSTYLGATALGGPTRFVLAGSGHIAGIVNPPAANKYCYWTNASKIMPDHPDAWLADAKQHEGSWWTDWQKWIASLNGDDMVPARNPAKGKLKVLEDTPGSFAKFHLNQQPKASVKK</sequence>
<dbReference type="PANTHER" id="PTHR36837">
    <property type="entry name" value="POLY(3-HYDROXYALKANOATE) POLYMERASE SUBUNIT PHAC"/>
    <property type="match status" value="1"/>
</dbReference>
<dbReference type="Gene3D" id="3.40.50.1820">
    <property type="entry name" value="alpha/beta hydrolase"/>
    <property type="match status" value="1"/>
</dbReference>
<dbReference type="InterPro" id="IPR010941">
    <property type="entry name" value="PhaC_N"/>
</dbReference>
<dbReference type="AlphaFoldDB" id="A0A916J5J7"/>
<dbReference type="InterPro" id="IPR000073">
    <property type="entry name" value="AB_hydrolase_1"/>
</dbReference>
<dbReference type="InterPro" id="IPR029058">
    <property type="entry name" value="AB_hydrolase_fold"/>
</dbReference>
<reference evidence="7" key="1">
    <citation type="submission" date="2021-04" db="EMBL/GenBank/DDBJ databases">
        <authorList>
            <person name="Hornung B."/>
        </authorList>
    </citation>
    <scope>NUCLEOTIDE SEQUENCE</scope>
    <source>
        <strain evidence="7">G5G6</strain>
    </source>
</reference>
<feature type="domain" description="AB hydrolase-1" evidence="5">
    <location>
        <begin position="281"/>
        <end position="525"/>
    </location>
</feature>
<comment type="subcellular location">
    <subcellularLocation>
        <location evidence="1">Cytoplasm</location>
    </subcellularLocation>
</comment>
<keyword evidence="8" id="KW-1185">Reference proteome</keyword>
<keyword evidence="4 7" id="KW-0012">Acyltransferase</keyword>
<dbReference type="GO" id="GO:0042619">
    <property type="term" value="P:poly-hydroxybutyrate biosynthetic process"/>
    <property type="evidence" value="ECO:0007669"/>
    <property type="project" value="InterPro"/>
</dbReference>
<dbReference type="GO" id="GO:0005737">
    <property type="term" value="C:cytoplasm"/>
    <property type="evidence" value="ECO:0007669"/>
    <property type="project" value="UniProtKB-SubCell"/>
</dbReference>
<evidence type="ECO:0000256" key="3">
    <source>
        <dbReference type="ARBA" id="ARBA00022679"/>
    </source>
</evidence>
<dbReference type="PANTHER" id="PTHR36837:SF5">
    <property type="entry name" value="POLY-3-HYDROXYBUTYRATE SYNTHASE"/>
    <property type="match status" value="1"/>
</dbReference>
<keyword evidence="2" id="KW-0963">Cytoplasm</keyword>